<dbReference type="EMBL" id="SHKR01000014">
    <property type="protein sequence ID" value="RZU12461.1"/>
    <property type="molecule type" value="Genomic_DNA"/>
</dbReference>
<feature type="compositionally biased region" description="Basic residues" evidence="1">
    <location>
        <begin position="386"/>
        <end position="403"/>
    </location>
</feature>
<dbReference type="PANTHER" id="PTHR35004">
    <property type="entry name" value="TRANSPOSASE RV3428C-RELATED"/>
    <property type="match status" value="1"/>
</dbReference>
<keyword evidence="4" id="KW-1185">Reference proteome</keyword>
<evidence type="ECO:0000259" key="2">
    <source>
        <dbReference type="PROSITE" id="PS50994"/>
    </source>
</evidence>
<proteinExistence type="predicted"/>
<dbReference type="GO" id="GO:0003676">
    <property type="term" value="F:nucleic acid binding"/>
    <property type="evidence" value="ECO:0007669"/>
    <property type="project" value="InterPro"/>
</dbReference>
<dbReference type="PROSITE" id="PS50994">
    <property type="entry name" value="INTEGRASE"/>
    <property type="match status" value="1"/>
</dbReference>
<dbReference type="InterPro" id="IPR036397">
    <property type="entry name" value="RNaseH_sf"/>
</dbReference>
<dbReference type="InterPro" id="IPR009057">
    <property type="entry name" value="Homeodomain-like_sf"/>
</dbReference>
<dbReference type="NCBIfam" id="NF033577">
    <property type="entry name" value="transpos_IS481"/>
    <property type="match status" value="1"/>
</dbReference>
<sequence length="403" mass="45144">MAEQRYQAVLAVVSGGETVKDTAARFGVSRQTLHAWLAKYEAGGIENLGDGSHRPRSCPHQMPAVVEVAVAELRRAHPAWGPRRLVHELGRDGLVPVALVPSESAVYRALVRLSLIDPGARRPRDRKWRRWERGRPMELWQMDVVGGFVLADGRTAKALTGIDDHSRYCVSAYLMLRESAQRVCDGLALAMRTYGVPEEILTDNGKVFTGRFNQPPVEVLFDRICRENGITHRLTQPRSPTTTTGKVERFHRALRAEFRTDRVFADLEAAQAELDAWVTEYNYRRPHQAIGMATPADRFLQAVPAPVTPLRRAEVSRPDPGRGDGYWVARRASRAGVVCVSWQQVCLGIAAAGRNIDVWVTDTVLQFFDGDQLLRTQTRDEAGEVRKKKSSVPGGQRRRKLQN</sequence>
<dbReference type="Pfam" id="PF13518">
    <property type="entry name" value="HTH_28"/>
    <property type="match status" value="1"/>
</dbReference>
<dbReference type="Pfam" id="PF13683">
    <property type="entry name" value="rve_3"/>
    <property type="match status" value="1"/>
</dbReference>
<evidence type="ECO:0000313" key="4">
    <source>
        <dbReference type="Proteomes" id="UP000292027"/>
    </source>
</evidence>
<dbReference type="Proteomes" id="UP000292027">
    <property type="component" value="Unassembled WGS sequence"/>
</dbReference>
<evidence type="ECO:0000256" key="1">
    <source>
        <dbReference type="SAM" id="MobiDB-lite"/>
    </source>
</evidence>
<gene>
    <name evidence="3" type="ORF">EV645_5732</name>
</gene>
<comment type="caution">
    <text evidence="3">The sequence shown here is derived from an EMBL/GenBank/DDBJ whole genome shotgun (WGS) entry which is preliminary data.</text>
</comment>
<dbReference type="InterPro" id="IPR012337">
    <property type="entry name" value="RNaseH-like_sf"/>
</dbReference>
<dbReference type="InterPro" id="IPR036388">
    <property type="entry name" value="WH-like_DNA-bd_sf"/>
</dbReference>
<feature type="region of interest" description="Disordered" evidence="1">
    <location>
        <begin position="379"/>
        <end position="403"/>
    </location>
</feature>
<name>A0A4Q7WQE5_9ACTN</name>
<evidence type="ECO:0000313" key="3">
    <source>
        <dbReference type="EMBL" id="RZU12461.1"/>
    </source>
</evidence>
<organism evidence="3 4">
    <name type="scientific">Kribbella rubisoli</name>
    <dbReference type="NCBI Taxonomy" id="3075929"/>
    <lineage>
        <taxon>Bacteria</taxon>
        <taxon>Bacillati</taxon>
        <taxon>Actinomycetota</taxon>
        <taxon>Actinomycetes</taxon>
        <taxon>Propionibacteriales</taxon>
        <taxon>Kribbellaceae</taxon>
        <taxon>Kribbella</taxon>
    </lineage>
</organism>
<dbReference type="SUPFAM" id="SSF53098">
    <property type="entry name" value="Ribonuclease H-like"/>
    <property type="match status" value="1"/>
</dbReference>
<accession>A0A4Q7WQE5</accession>
<dbReference type="SUPFAM" id="SSF46689">
    <property type="entry name" value="Homeodomain-like"/>
    <property type="match status" value="1"/>
</dbReference>
<dbReference type="PANTHER" id="PTHR35004:SF6">
    <property type="entry name" value="TRANSPOSASE"/>
    <property type="match status" value="1"/>
</dbReference>
<dbReference type="InterPro" id="IPR001584">
    <property type="entry name" value="Integrase_cat-core"/>
</dbReference>
<reference evidence="3 4" key="1">
    <citation type="journal article" date="2015" name="Stand. Genomic Sci.">
        <title>Genomic Encyclopedia of Bacterial and Archaeal Type Strains, Phase III: the genomes of soil and plant-associated and newly described type strains.</title>
        <authorList>
            <person name="Whitman W.B."/>
            <person name="Woyke T."/>
            <person name="Klenk H.P."/>
            <person name="Zhou Y."/>
            <person name="Lilburn T.G."/>
            <person name="Beck B.J."/>
            <person name="De Vos P."/>
            <person name="Vandamme P."/>
            <person name="Eisen J.A."/>
            <person name="Garrity G."/>
            <person name="Hugenholtz P."/>
            <person name="Kyrpides N.C."/>
        </authorList>
    </citation>
    <scope>NUCLEOTIDE SEQUENCE [LARGE SCALE GENOMIC DNA]</scope>
    <source>
        <strain evidence="3 4">VKM Ac-2540</strain>
    </source>
</reference>
<dbReference type="Gene3D" id="3.30.420.10">
    <property type="entry name" value="Ribonuclease H-like superfamily/Ribonuclease H"/>
    <property type="match status" value="1"/>
</dbReference>
<dbReference type="InterPro" id="IPR047656">
    <property type="entry name" value="IS481-like_transpos"/>
</dbReference>
<dbReference type="AlphaFoldDB" id="A0A4Q7WQE5"/>
<feature type="domain" description="Integrase catalytic" evidence="2">
    <location>
        <begin position="132"/>
        <end position="303"/>
    </location>
</feature>
<dbReference type="Gene3D" id="1.10.10.10">
    <property type="entry name" value="Winged helix-like DNA-binding domain superfamily/Winged helix DNA-binding domain"/>
    <property type="match status" value="1"/>
</dbReference>
<dbReference type="GO" id="GO:0015074">
    <property type="term" value="P:DNA integration"/>
    <property type="evidence" value="ECO:0007669"/>
    <property type="project" value="InterPro"/>
</dbReference>
<protein>
    <submittedName>
        <fullName evidence="3">Transposase InsO family protein</fullName>
    </submittedName>
</protein>
<dbReference type="InterPro" id="IPR055247">
    <property type="entry name" value="InsJ-like_HTH"/>
</dbReference>